<organism evidence="5">
    <name type="scientific">Caldilinea aerophila</name>
    <dbReference type="NCBI Taxonomy" id="133453"/>
    <lineage>
        <taxon>Bacteria</taxon>
        <taxon>Bacillati</taxon>
        <taxon>Chloroflexota</taxon>
        <taxon>Caldilineae</taxon>
        <taxon>Caldilineales</taxon>
        <taxon>Caldilineaceae</taxon>
        <taxon>Caldilinea</taxon>
    </lineage>
</organism>
<dbReference type="InterPro" id="IPR028098">
    <property type="entry name" value="Glyco_trans_4-like_N"/>
</dbReference>
<evidence type="ECO:0000313" key="5">
    <source>
        <dbReference type="EMBL" id="HDX31343.1"/>
    </source>
</evidence>
<evidence type="ECO:0000259" key="4">
    <source>
        <dbReference type="Pfam" id="PF13439"/>
    </source>
</evidence>
<evidence type="ECO:0000259" key="3">
    <source>
        <dbReference type="Pfam" id="PF00534"/>
    </source>
</evidence>
<name>A0A7C1JAB8_9CHLR</name>
<proteinExistence type="predicted"/>
<dbReference type="PANTHER" id="PTHR12526:SF510">
    <property type="entry name" value="D-INOSITOL 3-PHOSPHATE GLYCOSYLTRANSFERASE"/>
    <property type="match status" value="1"/>
</dbReference>
<dbReference type="PANTHER" id="PTHR12526">
    <property type="entry name" value="GLYCOSYLTRANSFERASE"/>
    <property type="match status" value="1"/>
</dbReference>
<dbReference type="Pfam" id="PF00534">
    <property type="entry name" value="Glycos_transf_1"/>
    <property type="match status" value="1"/>
</dbReference>
<dbReference type="CDD" id="cd03801">
    <property type="entry name" value="GT4_PimA-like"/>
    <property type="match status" value="1"/>
</dbReference>
<comment type="caution">
    <text evidence="5">The sequence shown here is derived from an EMBL/GenBank/DDBJ whole genome shotgun (WGS) entry which is preliminary data.</text>
</comment>
<dbReference type="EMBL" id="DSMG01000082">
    <property type="protein sequence ID" value="HDX31343.1"/>
    <property type="molecule type" value="Genomic_DNA"/>
</dbReference>
<evidence type="ECO:0000256" key="1">
    <source>
        <dbReference type="ARBA" id="ARBA00022676"/>
    </source>
</evidence>
<sequence length="380" mass="42334">MRIGLILYGSLDTLSGGYLYDRMLVQALEEAGHRVTLFSLPWRGYPRHLIDNWRPGWRARLLAAPVDLWLQDELNHPSLFWFNRILRTRHPAPVVSIVHHLRSSEAHPRPLPVLYRWIERMYLTSVDAFLVNSHTTLATVRGLFAATQSLEPTRWPAHVAYPAADHLPAQPEIDAEAIAARALLTDRLRVLFVGNLIPRKGVHLLLDALARVGEGIELTIVGNLDPYNDYANFLQRKIHTLRLHSQVRFTGRVNEAALVSLYRSHHVFAAPSYEGFGIAYLEAQRFGLPVIALTIGAASEVVIDGRTGVLVKPGDSAAIAAALQRFSSDRNLLLAMGLAARLRYTLHPTWEESMGAAVRWLESTATRTGRAGEPSPGSRG</sequence>
<feature type="domain" description="Glycosyl transferase family 1" evidence="3">
    <location>
        <begin position="184"/>
        <end position="341"/>
    </location>
</feature>
<feature type="domain" description="Glycosyltransferase subfamily 4-like N-terminal" evidence="4">
    <location>
        <begin position="23"/>
        <end position="142"/>
    </location>
</feature>
<keyword evidence="1" id="KW-0328">Glycosyltransferase</keyword>
<gene>
    <name evidence="5" type="ORF">ENQ20_07595</name>
</gene>
<keyword evidence="2 5" id="KW-0808">Transferase</keyword>
<dbReference type="AlphaFoldDB" id="A0A7C1JAB8"/>
<dbReference type="GO" id="GO:0016757">
    <property type="term" value="F:glycosyltransferase activity"/>
    <property type="evidence" value="ECO:0007669"/>
    <property type="project" value="UniProtKB-KW"/>
</dbReference>
<dbReference type="SUPFAM" id="SSF53756">
    <property type="entry name" value="UDP-Glycosyltransferase/glycogen phosphorylase"/>
    <property type="match status" value="1"/>
</dbReference>
<reference evidence="5" key="1">
    <citation type="journal article" date="2020" name="mSystems">
        <title>Genome- and Community-Level Interaction Insights into Carbon Utilization and Element Cycling Functions of Hydrothermarchaeota in Hydrothermal Sediment.</title>
        <authorList>
            <person name="Zhou Z."/>
            <person name="Liu Y."/>
            <person name="Xu W."/>
            <person name="Pan J."/>
            <person name="Luo Z.H."/>
            <person name="Li M."/>
        </authorList>
    </citation>
    <scope>NUCLEOTIDE SEQUENCE [LARGE SCALE GENOMIC DNA]</scope>
    <source>
        <strain evidence="5">SpSt-289</strain>
    </source>
</reference>
<dbReference type="Pfam" id="PF13439">
    <property type="entry name" value="Glyco_transf_4"/>
    <property type="match status" value="1"/>
</dbReference>
<dbReference type="InterPro" id="IPR001296">
    <property type="entry name" value="Glyco_trans_1"/>
</dbReference>
<evidence type="ECO:0000256" key="2">
    <source>
        <dbReference type="ARBA" id="ARBA00022679"/>
    </source>
</evidence>
<accession>A0A7C1JAB8</accession>
<dbReference type="Gene3D" id="3.40.50.2000">
    <property type="entry name" value="Glycogen Phosphorylase B"/>
    <property type="match status" value="2"/>
</dbReference>
<protein>
    <submittedName>
        <fullName evidence="5">Glycosyltransferase family 1 protein</fullName>
    </submittedName>
</protein>